<name>A0A2J6RU39_HYAVF</name>
<dbReference type="OrthoDB" id="5271918at2759"/>
<evidence type="ECO:0000313" key="2">
    <source>
        <dbReference type="Proteomes" id="UP000235786"/>
    </source>
</evidence>
<dbReference type="AlphaFoldDB" id="A0A2J6RU39"/>
<keyword evidence="2" id="KW-1185">Reference proteome</keyword>
<dbReference type="Proteomes" id="UP000235786">
    <property type="component" value="Unassembled WGS sequence"/>
</dbReference>
<protein>
    <recommendedName>
        <fullName evidence="3">SnoaL-like domain-containing protein</fullName>
    </recommendedName>
</protein>
<proteinExistence type="predicted"/>
<organism evidence="1 2">
    <name type="scientific">Hyaloscypha variabilis (strain UAMH 11265 / GT02V1 / F)</name>
    <name type="common">Meliniomyces variabilis</name>
    <dbReference type="NCBI Taxonomy" id="1149755"/>
    <lineage>
        <taxon>Eukaryota</taxon>
        <taxon>Fungi</taxon>
        <taxon>Dikarya</taxon>
        <taxon>Ascomycota</taxon>
        <taxon>Pezizomycotina</taxon>
        <taxon>Leotiomycetes</taxon>
        <taxon>Helotiales</taxon>
        <taxon>Hyaloscyphaceae</taxon>
        <taxon>Hyaloscypha</taxon>
        <taxon>Hyaloscypha variabilis</taxon>
    </lineage>
</organism>
<reference evidence="1 2" key="1">
    <citation type="submission" date="2016-04" db="EMBL/GenBank/DDBJ databases">
        <title>A degradative enzymes factory behind the ericoid mycorrhizal symbiosis.</title>
        <authorList>
            <consortium name="DOE Joint Genome Institute"/>
            <person name="Martino E."/>
            <person name="Morin E."/>
            <person name="Grelet G."/>
            <person name="Kuo A."/>
            <person name="Kohler A."/>
            <person name="Daghino S."/>
            <person name="Barry K."/>
            <person name="Choi C."/>
            <person name="Cichocki N."/>
            <person name="Clum A."/>
            <person name="Copeland A."/>
            <person name="Hainaut M."/>
            <person name="Haridas S."/>
            <person name="Labutti K."/>
            <person name="Lindquist E."/>
            <person name="Lipzen A."/>
            <person name="Khouja H.-R."/>
            <person name="Murat C."/>
            <person name="Ohm R."/>
            <person name="Olson A."/>
            <person name="Spatafora J."/>
            <person name="Veneault-Fourrey C."/>
            <person name="Henrissat B."/>
            <person name="Grigoriev I."/>
            <person name="Martin F."/>
            <person name="Perotto S."/>
        </authorList>
    </citation>
    <scope>NUCLEOTIDE SEQUENCE [LARGE SCALE GENOMIC DNA]</scope>
    <source>
        <strain evidence="1 2">F</strain>
    </source>
</reference>
<accession>A0A2J6RU39</accession>
<dbReference type="EMBL" id="KZ613943">
    <property type="protein sequence ID" value="PMD42032.1"/>
    <property type="molecule type" value="Genomic_DNA"/>
</dbReference>
<sequence length="181" mass="20292">MSYPTVPSYQAYATGASQLPNDHPVLAFTNSHQEAMDSGELKTKPYTWYHTSDFVFTKTDGTVLPPGEASWKGWLEGYAPFTEHFHETRYATIYQRDGAWEMVGFANVYANLLVPGVKTKEDGKGRKWDVVVPGALFFTVVEDPEGPKGFKFKKMTLFGDGVPVVTEMIKRGMVKPEDLLK</sequence>
<gene>
    <name evidence="1" type="ORF">L207DRAFT_564455</name>
</gene>
<evidence type="ECO:0008006" key="3">
    <source>
        <dbReference type="Google" id="ProtNLM"/>
    </source>
</evidence>
<evidence type="ECO:0000313" key="1">
    <source>
        <dbReference type="EMBL" id="PMD42032.1"/>
    </source>
</evidence>